<keyword evidence="5" id="KW-1185">Reference proteome</keyword>
<protein>
    <submittedName>
        <fullName evidence="4">NUDIX hydrolase</fullName>
    </submittedName>
</protein>
<dbReference type="Pfam" id="PF00293">
    <property type="entry name" value="NUDIX"/>
    <property type="match status" value="1"/>
</dbReference>
<dbReference type="SUPFAM" id="SSF55811">
    <property type="entry name" value="Nudix"/>
    <property type="match status" value="1"/>
</dbReference>
<evidence type="ECO:0000259" key="3">
    <source>
        <dbReference type="PROSITE" id="PS51462"/>
    </source>
</evidence>
<organism evidence="4 5">
    <name type="scientific">Nemorincola caseinilytica</name>
    <dbReference type="NCBI Taxonomy" id="2054315"/>
    <lineage>
        <taxon>Bacteria</taxon>
        <taxon>Pseudomonadati</taxon>
        <taxon>Bacteroidota</taxon>
        <taxon>Chitinophagia</taxon>
        <taxon>Chitinophagales</taxon>
        <taxon>Chitinophagaceae</taxon>
        <taxon>Nemorincola</taxon>
    </lineage>
</organism>
<dbReference type="InterPro" id="IPR020476">
    <property type="entry name" value="Nudix_hydrolase"/>
</dbReference>
<dbReference type="RefSeq" id="WP_345081636.1">
    <property type="nucleotide sequence ID" value="NZ_BAABFA010000010.1"/>
</dbReference>
<evidence type="ECO:0000256" key="1">
    <source>
        <dbReference type="ARBA" id="ARBA00022801"/>
    </source>
</evidence>
<keyword evidence="1 2" id="KW-0378">Hydrolase</keyword>
<feature type="domain" description="Nudix hydrolase" evidence="3">
    <location>
        <begin position="5"/>
        <end position="138"/>
    </location>
</feature>
<dbReference type="CDD" id="cd18873">
    <property type="entry name" value="NUDIX_NadM_like"/>
    <property type="match status" value="1"/>
</dbReference>
<accession>A0ABP8NGV5</accession>
<name>A0ABP8NGV5_9BACT</name>
<dbReference type="Gene3D" id="3.90.79.10">
    <property type="entry name" value="Nucleoside Triphosphate Pyrophosphohydrolase"/>
    <property type="match status" value="1"/>
</dbReference>
<dbReference type="PROSITE" id="PS51462">
    <property type="entry name" value="NUDIX"/>
    <property type="match status" value="1"/>
</dbReference>
<reference evidence="5" key="1">
    <citation type="journal article" date="2019" name="Int. J. Syst. Evol. Microbiol.">
        <title>The Global Catalogue of Microorganisms (GCM) 10K type strain sequencing project: providing services to taxonomists for standard genome sequencing and annotation.</title>
        <authorList>
            <consortium name="The Broad Institute Genomics Platform"/>
            <consortium name="The Broad Institute Genome Sequencing Center for Infectious Disease"/>
            <person name="Wu L."/>
            <person name="Ma J."/>
        </authorList>
    </citation>
    <scope>NUCLEOTIDE SEQUENCE [LARGE SCALE GENOMIC DNA]</scope>
    <source>
        <strain evidence="5">JCM 32105</strain>
    </source>
</reference>
<dbReference type="PANTHER" id="PTHR43736:SF4">
    <property type="entry name" value="SLR1690 PROTEIN"/>
    <property type="match status" value="1"/>
</dbReference>
<dbReference type="GO" id="GO:0016787">
    <property type="term" value="F:hydrolase activity"/>
    <property type="evidence" value="ECO:0007669"/>
    <property type="project" value="UniProtKB-KW"/>
</dbReference>
<dbReference type="PROSITE" id="PS00893">
    <property type="entry name" value="NUDIX_BOX"/>
    <property type="match status" value="1"/>
</dbReference>
<dbReference type="EMBL" id="BAABFA010000010">
    <property type="protein sequence ID" value="GAA4465303.1"/>
    <property type="molecule type" value="Genomic_DNA"/>
</dbReference>
<dbReference type="Proteomes" id="UP001500067">
    <property type="component" value="Unassembled WGS sequence"/>
</dbReference>
<sequence>MLIQNIKLAADAMVFSGHGDQLQLLLIRRGHDPYKGMWAIPGGFVEDDEELEAAAIRELEEETGLRVPAMTQLYTFGRVGRDTRGRTVTVTYYAFTDNALPVHGADDAAEAQWVYVKDITALAFDHMEMLQMAMSTVLPAAGKI</sequence>
<evidence type="ECO:0000256" key="2">
    <source>
        <dbReference type="RuleBase" id="RU003476"/>
    </source>
</evidence>
<gene>
    <name evidence="4" type="ORF">GCM10023093_17260</name>
</gene>
<comment type="caution">
    <text evidence="4">The sequence shown here is derived from an EMBL/GenBank/DDBJ whole genome shotgun (WGS) entry which is preliminary data.</text>
</comment>
<dbReference type="InterPro" id="IPR015797">
    <property type="entry name" value="NUDIX_hydrolase-like_dom_sf"/>
</dbReference>
<comment type="similarity">
    <text evidence="2">Belongs to the Nudix hydrolase family.</text>
</comment>
<dbReference type="PRINTS" id="PR00502">
    <property type="entry name" value="NUDIXFAMILY"/>
</dbReference>
<proteinExistence type="inferred from homology"/>
<dbReference type="PANTHER" id="PTHR43736">
    <property type="entry name" value="ADP-RIBOSE PYROPHOSPHATASE"/>
    <property type="match status" value="1"/>
</dbReference>
<evidence type="ECO:0000313" key="5">
    <source>
        <dbReference type="Proteomes" id="UP001500067"/>
    </source>
</evidence>
<evidence type="ECO:0000313" key="4">
    <source>
        <dbReference type="EMBL" id="GAA4465303.1"/>
    </source>
</evidence>
<dbReference type="InterPro" id="IPR020084">
    <property type="entry name" value="NUDIX_hydrolase_CS"/>
</dbReference>
<dbReference type="InterPro" id="IPR000086">
    <property type="entry name" value="NUDIX_hydrolase_dom"/>
</dbReference>